<protein>
    <submittedName>
        <fullName evidence="1">Uncharacterized protein</fullName>
    </submittedName>
</protein>
<dbReference type="Proteomes" id="UP000695562">
    <property type="component" value="Unassembled WGS sequence"/>
</dbReference>
<dbReference type="InterPro" id="IPR012296">
    <property type="entry name" value="Nuclease_put_TT1808"/>
</dbReference>
<organism evidence="1 2">
    <name type="scientific">Polysphondylium violaceum</name>
    <dbReference type="NCBI Taxonomy" id="133409"/>
    <lineage>
        <taxon>Eukaryota</taxon>
        <taxon>Amoebozoa</taxon>
        <taxon>Evosea</taxon>
        <taxon>Eumycetozoa</taxon>
        <taxon>Dictyostelia</taxon>
        <taxon>Dictyosteliales</taxon>
        <taxon>Dictyosteliaceae</taxon>
        <taxon>Polysphondylium</taxon>
    </lineage>
</organism>
<name>A0A8J4Q4T7_9MYCE</name>
<sequence>MITLEDEKNLENIQSITINQDLKKEFIKLPWHINAKQYTEFDSVNEDAIISPFTNQDQVEITVSTPIDVKPLLPFFKRVFGNPCLSIIEANCEKLLIETQEEGILFIKQSSPLSEQQCTTLFNQTMNWYKKNNITSSSLFSSSIRYNLQFEYENQKKKSIFIPDISLLTNLKFDKLPSDHNYITKVPPEFFIIVKRDEPGETNKLWFLQKRMAFLIMAGAQSGVLIDNQSIYLYARSNLQELSYQPREQFEKYNSDLSGESDLNTQLYFNDLKPVGQLFPNVSKKAIPFNNNNNFGPNMVLHCIGVANGLKLNLSEIPLK</sequence>
<gene>
    <name evidence="1" type="ORF">CYY_000454</name>
</gene>
<comment type="caution">
    <text evidence="1">The sequence shown here is derived from an EMBL/GenBank/DDBJ whole genome shotgun (WGS) entry which is preliminary data.</text>
</comment>
<evidence type="ECO:0000313" key="2">
    <source>
        <dbReference type="Proteomes" id="UP000695562"/>
    </source>
</evidence>
<proteinExistence type="predicted"/>
<dbReference type="OrthoDB" id="18731at2759"/>
<keyword evidence="2" id="KW-1185">Reference proteome</keyword>
<dbReference type="EMBL" id="AJWJ01000008">
    <property type="protein sequence ID" value="KAF2078264.1"/>
    <property type="molecule type" value="Genomic_DNA"/>
</dbReference>
<dbReference type="Gene3D" id="3.90.1570.10">
    <property type="entry name" value="tt1808, chain A"/>
    <property type="match status" value="1"/>
</dbReference>
<evidence type="ECO:0000313" key="1">
    <source>
        <dbReference type="EMBL" id="KAF2078264.1"/>
    </source>
</evidence>
<dbReference type="AlphaFoldDB" id="A0A8J4Q4T7"/>
<reference evidence="1" key="1">
    <citation type="submission" date="2020-01" db="EMBL/GenBank/DDBJ databases">
        <title>Development of genomics and gene disruption for Polysphondylium violaceum indicates a role for the polyketide synthase stlB in stalk morphogenesis.</title>
        <authorList>
            <person name="Narita B."/>
            <person name="Kawabe Y."/>
            <person name="Kin K."/>
            <person name="Saito T."/>
            <person name="Gibbs R."/>
            <person name="Kuspa A."/>
            <person name="Muzny D."/>
            <person name="Queller D."/>
            <person name="Richards S."/>
            <person name="Strassman J."/>
            <person name="Sucgang R."/>
            <person name="Worley K."/>
            <person name="Schaap P."/>
        </authorList>
    </citation>
    <scope>NUCLEOTIDE SEQUENCE</scope>
    <source>
        <strain evidence="1">QSvi11</strain>
    </source>
</reference>
<accession>A0A8J4Q4T7</accession>